<dbReference type="PANTHER" id="PTHR30203">
    <property type="entry name" value="OUTER MEMBRANE CATION EFFLUX PROTEIN"/>
    <property type="match status" value="1"/>
</dbReference>
<dbReference type="InterPro" id="IPR010131">
    <property type="entry name" value="MdtP/NodT-like"/>
</dbReference>
<dbReference type="Gene3D" id="1.20.1600.10">
    <property type="entry name" value="Outer membrane efflux proteins (OEP)"/>
    <property type="match status" value="1"/>
</dbReference>
<proteinExistence type="predicted"/>
<dbReference type="Gene3D" id="2.20.200.10">
    <property type="entry name" value="Outer membrane efflux proteins (OEP)"/>
    <property type="match status" value="1"/>
</dbReference>
<keyword evidence="2" id="KW-1185">Reference proteome</keyword>
<dbReference type="Pfam" id="PF02321">
    <property type="entry name" value="OEP"/>
    <property type="match status" value="1"/>
</dbReference>
<dbReference type="InterPro" id="IPR003423">
    <property type="entry name" value="OMP_efflux"/>
</dbReference>
<sequence>MTLDNANHNLALTRLRQREGVATELDVSQADAQAAAIEAAVPPLVLRVDQLMNALALLLEQPPHALHERLAVAAPIPGGPVRVPVGMPSELAERRPDIRRAQATLHAAVAAIGVAEGDFYPRITLSGNLGLQALQLRDLDTDNAGIFGVGPALRIPLKPPCSSKRPCLPPGMKSTTR</sequence>
<accession>A0A9P6Y4D0</accession>
<comment type="caution">
    <text evidence="1">The sequence shown here is derived from an EMBL/GenBank/DDBJ whole genome shotgun (WGS) entry which is preliminary data.</text>
</comment>
<organism evidence="1 2">
    <name type="scientific">Rhizopus delemar</name>
    <dbReference type="NCBI Taxonomy" id="936053"/>
    <lineage>
        <taxon>Eukaryota</taxon>
        <taxon>Fungi</taxon>
        <taxon>Fungi incertae sedis</taxon>
        <taxon>Mucoromycota</taxon>
        <taxon>Mucoromycotina</taxon>
        <taxon>Mucoromycetes</taxon>
        <taxon>Mucorales</taxon>
        <taxon>Mucorineae</taxon>
        <taxon>Rhizopodaceae</taxon>
        <taxon>Rhizopus</taxon>
    </lineage>
</organism>
<dbReference type="Proteomes" id="UP000740926">
    <property type="component" value="Unassembled WGS sequence"/>
</dbReference>
<dbReference type="AlphaFoldDB" id="A0A9P6Y4D0"/>
<dbReference type="SUPFAM" id="SSF56954">
    <property type="entry name" value="Outer membrane efflux proteins (OEP)"/>
    <property type="match status" value="1"/>
</dbReference>
<name>A0A9P6Y4D0_9FUNG</name>
<reference evidence="1 2" key="1">
    <citation type="journal article" date="2020" name="Microb. Genom.">
        <title>Genetic diversity of clinical and environmental Mucorales isolates obtained from an investigation of mucormycosis cases among solid organ transplant recipients.</title>
        <authorList>
            <person name="Nguyen M.H."/>
            <person name="Kaul D."/>
            <person name="Muto C."/>
            <person name="Cheng S.J."/>
            <person name="Richter R.A."/>
            <person name="Bruno V.M."/>
            <person name="Liu G."/>
            <person name="Beyhan S."/>
            <person name="Sundermann A.J."/>
            <person name="Mounaud S."/>
            <person name="Pasculle A.W."/>
            <person name="Nierman W.C."/>
            <person name="Driscoll E."/>
            <person name="Cumbie R."/>
            <person name="Clancy C.J."/>
            <person name="Dupont C.L."/>
        </authorList>
    </citation>
    <scope>NUCLEOTIDE SEQUENCE [LARGE SCALE GENOMIC DNA]</scope>
    <source>
        <strain evidence="1 2">GL24</strain>
    </source>
</reference>
<dbReference type="EMBL" id="JAANIU010007057">
    <property type="protein sequence ID" value="KAG1539194.1"/>
    <property type="molecule type" value="Genomic_DNA"/>
</dbReference>
<dbReference type="PANTHER" id="PTHR30203:SF25">
    <property type="entry name" value="OUTER MEMBRANE PROTEIN-RELATED"/>
    <property type="match status" value="1"/>
</dbReference>
<dbReference type="GO" id="GO:0015562">
    <property type="term" value="F:efflux transmembrane transporter activity"/>
    <property type="evidence" value="ECO:0007669"/>
    <property type="project" value="InterPro"/>
</dbReference>
<evidence type="ECO:0000313" key="1">
    <source>
        <dbReference type="EMBL" id="KAG1539194.1"/>
    </source>
</evidence>
<gene>
    <name evidence="1" type="ORF">G6F50_014544</name>
</gene>
<evidence type="ECO:0000313" key="2">
    <source>
        <dbReference type="Proteomes" id="UP000740926"/>
    </source>
</evidence>
<protein>
    <submittedName>
        <fullName evidence="1">Uncharacterized protein</fullName>
    </submittedName>
</protein>